<feature type="domain" description="GRIP" evidence="6">
    <location>
        <begin position="937"/>
        <end position="987"/>
    </location>
</feature>
<dbReference type="InterPro" id="IPR000237">
    <property type="entry name" value="GRIP_dom"/>
</dbReference>
<feature type="coiled-coil region" evidence="4">
    <location>
        <begin position="858"/>
        <end position="937"/>
    </location>
</feature>
<sequence length="1114" mass="128577">LEDSWFWDPENNVSSTSSSSKKDENESPEIMQTIPLEVPTNDNELIERMQRELNDKEQKFKKIALENAILNEKLTQVNLENRELNESIEQLDKQHDLALEELLAVKTNLQEKCHKLEKELQKKSNFDNEVKNLKEKSTNVEKSYLNECKKNDELTSQIEKLNDDLKRNVCENVDNISVYELQLNEMKEKLEITAKENVNLKSQITEFQSNLNSKKELDSLKTEFDDLVLEKGKIFEDFQASQEDNSKLERQFLELKSNYEILLKKTEESRGEKSTQETQLEQEIVELKNELRSVIIDSSVQLDAKEKEYSNERSKFDDLLKRYLNYNSDNNNLEEILQHFKDSNTKVTALEKQLIDLNKDLNFLKSENSKIQHEKDTLKADLLQYEIECSDLMKNNDTLINELENYKANKLETINENAEDSVVILEKELEECSKLNKSLEGEYTDLQAKLDNLSAENKTLNEKYSKLNKDFDEKATHYDELTRKIDILEKENQTLQFELTTLKTKDSSSLEINQQKIVDLTTQLTTLNLDHAQLVNKLQQLQEHSIEKQQNYEHEISELNAVITLKDKQCQEYENEKHDLKIAYDAILEKTQQQDDEMKTKLNKTEKQLSEFNNTIELLTNEKQNLIALITTKHNENIQYHNEIQRLNQLLCDEIEKNKQAAKAISDAAAPCSTCPEYKEKLELLEGQMKKLDDYEKLCDQVQFLREKSDILTNNLMVEQTNQKLVNQEKLELIEQKNDLVKNLERLQQHLMETEEAHTQEAVELQQQLEQTKAKLLNLEEESKKSSNAYTSASIRANQHAETLQTQYNLLQNQRDDLIAKLNAAEDRELKNQASLTNLQCALEQFQINKERDIELATTAIRKQLQDLNLKVNQLENDKELLKQQLTDAKNGLLAASRISDQLEISQVTVASLKSELHKFDEKYSTLERKLHDTEQSQSDKVEKNLVKNLVIGYIVAPNQNDKNQILKLISAVLTFDQTELNKIGLNKSSTGGWLNILGSGAGNNNNSYNKESLTEAFVKFLEKESQPRTIANNSANLLNLLNQPNTSTIVSASTTSQLTAQTSTDSLHQQQQQQQQHPVAVTPILLNENSILQQTFAAPRNSSSILKDILSDT</sequence>
<evidence type="ECO:0000256" key="4">
    <source>
        <dbReference type="SAM" id="Coils"/>
    </source>
</evidence>
<dbReference type="GO" id="GO:0006888">
    <property type="term" value="P:endoplasmic reticulum to Golgi vesicle-mediated transport"/>
    <property type="evidence" value="ECO:0007669"/>
    <property type="project" value="TreeGrafter"/>
</dbReference>
<dbReference type="GO" id="GO:0005794">
    <property type="term" value="C:Golgi apparatus"/>
    <property type="evidence" value="ECO:0007669"/>
    <property type="project" value="UniProtKB-SubCell"/>
</dbReference>
<feature type="region of interest" description="Disordered" evidence="5">
    <location>
        <begin position="1"/>
        <end position="32"/>
    </location>
</feature>
<evidence type="ECO:0000259" key="6">
    <source>
        <dbReference type="PROSITE" id="PS50913"/>
    </source>
</evidence>
<comment type="subcellular location">
    <subcellularLocation>
        <location evidence="1">Golgi apparatus</location>
    </subcellularLocation>
</comment>
<dbReference type="Gene3D" id="1.10.287.1490">
    <property type="match status" value="1"/>
</dbReference>
<feature type="coiled-coil region" evidence="4">
    <location>
        <begin position="46"/>
        <end position="203"/>
    </location>
</feature>
<dbReference type="AlphaFoldDB" id="U5ERG6"/>
<evidence type="ECO:0000256" key="3">
    <source>
        <dbReference type="ARBA" id="ARBA00023054"/>
    </source>
</evidence>
<reference evidence="7" key="1">
    <citation type="journal article" date="2014" name="Insect Biochem. Mol. Biol.">
        <title>An insight into the sialome of the frog biting fly, Corethrella appendiculata.</title>
        <authorList>
            <person name="Ribeiro J.M.C."/>
            <person name="Chagas A.C."/>
            <person name="Pham V.M."/>
            <person name="Lounibos L.P."/>
            <person name="Calvo E."/>
        </authorList>
    </citation>
    <scope>NUCLEOTIDE SEQUENCE</scope>
    <source>
        <tissue evidence="7">Salivary glands</tissue>
    </source>
</reference>
<dbReference type="GO" id="GO:0007030">
    <property type="term" value="P:Golgi organization"/>
    <property type="evidence" value="ECO:0007669"/>
    <property type="project" value="TreeGrafter"/>
</dbReference>
<evidence type="ECO:0000256" key="2">
    <source>
        <dbReference type="ARBA" id="ARBA00023034"/>
    </source>
</evidence>
<feature type="coiled-coil region" evidence="4">
    <location>
        <begin position="347"/>
        <end position="629"/>
    </location>
</feature>
<evidence type="ECO:0000313" key="7">
    <source>
        <dbReference type="EMBL" id="JAB56115.1"/>
    </source>
</evidence>
<keyword evidence="2" id="KW-0333">Golgi apparatus</keyword>
<feature type="coiled-coil region" evidence="4">
    <location>
        <begin position="238"/>
        <end position="322"/>
    </location>
</feature>
<feature type="coiled-coil region" evidence="4">
    <location>
        <begin position="695"/>
        <end position="828"/>
    </location>
</feature>
<evidence type="ECO:0000256" key="1">
    <source>
        <dbReference type="ARBA" id="ARBA00004555"/>
    </source>
</evidence>
<dbReference type="PANTHER" id="PTHR18921:SF2">
    <property type="entry name" value="THYROID RECEPTOR-INTERACTING PROTEIN 11"/>
    <property type="match status" value="1"/>
</dbReference>
<name>U5ERG6_9DIPT</name>
<proteinExistence type="evidence at transcript level"/>
<feature type="non-terminal residue" evidence="7">
    <location>
        <position position="1"/>
    </location>
</feature>
<dbReference type="EMBL" id="GANO01003756">
    <property type="protein sequence ID" value="JAB56115.1"/>
    <property type="molecule type" value="mRNA"/>
</dbReference>
<evidence type="ECO:0000256" key="5">
    <source>
        <dbReference type="SAM" id="MobiDB-lite"/>
    </source>
</evidence>
<keyword evidence="3 4" id="KW-0175">Coiled coil</keyword>
<protein>
    <submittedName>
        <fullName evidence="7">Putative golgi microtubule-associated protein</fullName>
    </submittedName>
</protein>
<dbReference type="PROSITE" id="PS50913">
    <property type="entry name" value="GRIP"/>
    <property type="match status" value="1"/>
</dbReference>
<organism evidence="7">
    <name type="scientific">Corethrella appendiculata</name>
    <dbReference type="NCBI Taxonomy" id="1370023"/>
    <lineage>
        <taxon>Eukaryota</taxon>
        <taxon>Metazoa</taxon>
        <taxon>Ecdysozoa</taxon>
        <taxon>Arthropoda</taxon>
        <taxon>Hexapoda</taxon>
        <taxon>Insecta</taxon>
        <taxon>Pterygota</taxon>
        <taxon>Neoptera</taxon>
        <taxon>Endopterygota</taxon>
        <taxon>Diptera</taxon>
        <taxon>Nematocera</taxon>
        <taxon>Culicoidea</taxon>
        <taxon>Chaoboridae</taxon>
        <taxon>Corethrella</taxon>
    </lineage>
</organism>
<accession>U5ERG6</accession>
<feature type="compositionally biased region" description="Low complexity" evidence="5">
    <location>
        <begin position="8"/>
        <end position="19"/>
    </location>
</feature>
<dbReference type="PANTHER" id="PTHR18921">
    <property type="entry name" value="MYOSIN HEAVY CHAIN - RELATED"/>
    <property type="match status" value="1"/>
</dbReference>
<dbReference type="GO" id="GO:0031267">
    <property type="term" value="F:small GTPase binding"/>
    <property type="evidence" value="ECO:0007669"/>
    <property type="project" value="TreeGrafter"/>
</dbReference>